<dbReference type="SMART" id="SM00342">
    <property type="entry name" value="HTH_ARAC"/>
    <property type="match status" value="1"/>
</dbReference>
<name>A0A2W1LEG6_9BACL</name>
<keyword evidence="1" id="KW-0805">Transcription regulation</keyword>
<feature type="domain" description="Response regulatory" evidence="6">
    <location>
        <begin position="5"/>
        <end position="121"/>
    </location>
</feature>
<gene>
    <name evidence="7" type="ORF">DNH61_03760</name>
</gene>
<dbReference type="Pfam" id="PF12833">
    <property type="entry name" value="HTH_18"/>
    <property type="match status" value="1"/>
</dbReference>
<organism evidence="7 8">
    <name type="scientific">Paenibacillus sambharensis</name>
    <dbReference type="NCBI Taxonomy" id="1803190"/>
    <lineage>
        <taxon>Bacteria</taxon>
        <taxon>Bacillati</taxon>
        <taxon>Bacillota</taxon>
        <taxon>Bacilli</taxon>
        <taxon>Bacillales</taxon>
        <taxon>Paenibacillaceae</taxon>
        <taxon>Paenibacillus</taxon>
    </lineage>
</organism>
<dbReference type="Gene3D" id="1.10.10.60">
    <property type="entry name" value="Homeodomain-like"/>
    <property type="match status" value="2"/>
</dbReference>
<dbReference type="GO" id="GO:0043565">
    <property type="term" value="F:sequence-specific DNA binding"/>
    <property type="evidence" value="ECO:0007669"/>
    <property type="project" value="InterPro"/>
</dbReference>
<dbReference type="GO" id="GO:0003700">
    <property type="term" value="F:DNA-binding transcription factor activity"/>
    <property type="evidence" value="ECO:0007669"/>
    <property type="project" value="InterPro"/>
</dbReference>
<dbReference type="PROSITE" id="PS50110">
    <property type="entry name" value="RESPONSE_REGULATORY"/>
    <property type="match status" value="1"/>
</dbReference>
<dbReference type="Pfam" id="PF00072">
    <property type="entry name" value="Response_reg"/>
    <property type="match status" value="1"/>
</dbReference>
<dbReference type="PRINTS" id="PR00032">
    <property type="entry name" value="HTHARAC"/>
</dbReference>
<dbReference type="PROSITE" id="PS01124">
    <property type="entry name" value="HTH_ARAC_FAMILY_2"/>
    <property type="match status" value="1"/>
</dbReference>
<dbReference type="SMART" id="SM00448">
    <property type="entry name" value="REC"/>
    <property type="match status" value="1"/>
</dbReference>
<evidence type="ECO:0008006" key="9">
    <source>
        <dbReference type="Google" id="ProtNLM"/>
    </source>
</evidence>
<reference evidence="7 8" key="1">
    <citation type="submission" date="2018-06" db="EMBL/GenBank/DDBJ databases">
        <title>Paenibacillus imtechensis sp. nov.</title>
        <authorList>
            <person name="Pinnaka A.K."/>
            <person name="Singh H."/>
            <person name="Kaur M."/>
        </authorList>
    </citation>
    <scope>NUCLEOTIDE SEQUENCE [LARGE SCALE GENOMIC DNA]</scope>
    <source>
        <strain evidence="7 8">SMB1</strain>
    </source>
</reference>
<dbReference type="SUPFAM" id="SSF46689">
    <property type="entry name" value="Homeodomain-like"/>
    <property type="match status" value="2"/>
</dbReference>
<evidence type="ECO:0000259" key="5">
    <source>
        <dbReference type="PROSITE" id="PS01124"/>
    </source>
</evidence>
<evidence type="ECO:0000259" key="6">
    <source>
        <dbReference type="PROSITE" id="PS50110"/>
    </source>
</evidence>
<dbReference type="PROSITE" id="PS00041">
    <property type="entry name" value="HTH_ARAC_FAMILY_1"/>
    <property type="match status" value="1"/>
</dbReference>
<evidence type="ECO:0000256" key="1">
    <source>
        <dbReference type="ARBA" id="ARBA00023015"/>
    </source>
</evidence>
<keyword evidence="2" id="KW-0238">DNA-binding</keyword>
<dbReference type="PANTHER" id="PTHR43280">
    <property type="entry name" value="ARAC-FAMILY TRANSCRIPTIONAL REGULATOR"/>
    <property type="match status" value="1"/>
</dbReference>
<accession>A0A2W1LEG6</accession>
<evidence type="ECO:0000256" key="4">
    <source>
        <dbReference type="PROSITE-ProRule" id="PRU00169"/>
    </source>
</evidence>
<evidence type="ECO:0000313" key="7">
    <source>
        <dbReference type="EMBL" id="PZD97203.1"/>
    </source>
</evidence>
<dbReference type="SUPFAM" id="SSF52172">
    <property type="entry name" value="CheY-like"/>
    <property type="match status" value="1"/>
</dbReference>
<dbReference type="OrthoDB" id="324626at2"/>
<feature type="domain" description="HTH araC/xylS-type" evidence="5">
    <location>
        <begin position="412"/>
        <end position="510"/>
    </location>
</feature>
<protein>
    <recommendedName>
        <fullName evidence="9">DNA-binding response regulator</fullName>
    </recommendedName>
</protein>
<evidence type="ECO:0000256" key="3">
    <source>
        <dbReference type="ARBA" id="ARBA00023163"/>
    </source>
</evidence>
<dbReference type="InterPro" id="IPR009057">
    <property type="entry name" value="Homeodomain-like_sf"/>
</dbReference>
<dbReference type="Gene3D" id="3.40.50.2300">
    <property type="match status" value="1"/>
</dbReference>
<feature type="modified residue" description="4-aspartylphosphate" evidence="4">
    <location>
        <position position="56"/>
    </location>
</feature>
<comment type="caution">
    <text evidence="7">The sequence shown here is derived from an EMBL/GenBank/DDBJ whole genome shotgun (WGS) entry which is preliminary data.</text>
</comment>
<dbReference type="InterPro" id="IPR018062">
    <property type="entry name" value="HTH_AraC-typ_CS"/>
</dbReference>
<proteinExistence type="predicted"/>
<keyword evidence="4" id="KW-0597">Phosphoprotein</keyword>
<dbReference type="EMBL" id="QKRB01000030">
    <property type="protein sequence ID" value="PZD97203.1"/>
    <property type="molecule type" value="Genomic_DNA"/>
</dbReference>
<dbReference type="PANTHER" id="PTHR43280:SF28">
    <property type="entry name" value="HTH-TYPE TRANSCRIPTIONAL ACTIVATOR RHAS"/>
    <property type="match status" value="1"/>
</dbReference>
<dbReference type="InterPro" id="IPR001789">
    <property type="entry name" value="Sig_transdc_resp-reg_receiver"/>
</dbReference>
<dbReference type="Proteomes" id="UP000249522">
    <property type="component" value="Unassembled WGS sequence"/>
</dbReference>
<dbReference type="InterPro" id="IPR020449">
    <property type="entry name" value="Tscrpt_reg_AraC-type_HTH"/>
</dbReference>
<sequence length="517" mass="59600">MDVRTIMIVDDEVRQVKSLSAIIRRLRPTYRTLEATDVEMAWKLLEFEPIDAVLTDIRMPEEDGLTLVERVAAKKPHIRTIIISGYGQFDYAQKAIEHRVTEYLIKPIGLSDIERLLVKLEGLFKQDNRHQELSKERYWHEAIKGTLTEQQRQLMGRYAPSDGPGLVLVFEMSGTDGTDRMALLKERWAVEIVALGQCETFTDLAEHHIVSLVWLNSIIAAKPSEMVMKISRALERVRADGFEDISVGVSCVRAHFHMDVIVSYGEAVLALRHRFYASEDTVFWRSDVQPFMEKVSPSAKEITEPLVSAIKADERSRALQLVNSFFQVREASPYPEPGLIRDEIGLMVWQLLHGLKSLLPADSDEWEHGRLRKKFNRYRDYQELRLRFKELVLQLLELARKTNLDKNGLLILRCQNYLQQHYMDDVSLESVAAMFHFNSSYFSNLFKQRTGINFTEYLLNLRINKAKLMLEQSDDKIASISLRTGFKTAAYFNKMFKRETGISPKAFRQMNGSGAAK</sequence>
<keyword evidence="3" id="KW-0804">Transcription</keyword>
<dbReference type="CDD" id="cd17536">
    <property type="entry name" value="REC_YesN-like"/>
    <property type="match status" value="1"/>
</dbReference>
<evidence type="ECO:0000256" key="2">
    <source>
        <dbReference type="ARBA" id="ARBA00023125"/>
    </source>
</evidence>
<dbReference type="AlphaFoldDB" id="A0A2W1LEG6"/>
<dbReference type="InterPro" id="IPR018060">
    <property type="entry name" value="HTH_AraC"/>
</dbReference>
<dbReference type="InterPro" id="IPR011006">
    <property type="entry name" value="CheY-like_superfamily"/>
</dbReference>
<dbReference type="GO" id="GO:0000160">
    <property type="term" value="P:phosphorelay signal transduction system"/>
    <property type="evidence" value="ECO:0007669"/>
    <property type="project" value="InterPro"/>
</dbReference>
<keyword evidence="8" id="KW-1185">Reference proteome</keyword>
<evidence type="ECO:0000313" key="8">
    <source>
        <dbReference type="Proteomes" id="UP000249522"/>
    </source>
</evidence>